<dbReference type="Gene3D" id="1.10.3080.10">
    <property type="entry name" value="Clc chloride channel"/>
    <property type="match status" value="1"/>
</dbReference>
<feature type="transmembrane region" description="Helical" evidence="9">
    <location>
        <begin position="437"/>
        <end position="458"/>
    </location>
</feature>
<dbReference type="PANTHER" id="PTHR45711:SF9">
    <property type="entry name" value="ANION_PROTON EXCHANGE TRANSPORTER GEF1"/>
    <property type="match status" value="1"/>
</dbReference>
<dbReference type="GO" id="GO:0000324">
    <property type="term" value="C:fungal-type vacuole"/>
    <property type="evidence" value="ECO:0007669"/>
    <property type="project" value="TreeGrafter"/>
</dbReference>
<comment type="subcellular location">
    <subcellularLocation>
        <location evidence="1 9">Membrane</location>
        <topology evidence="1 9">Multi-pass membrane protein</topology>
    </subcellularLocation>
</comment>
<dbReference type="PANTHER" id="PTHR45711">
    <property type="entry name" value="CHLORIDE CHANNEL PROTEIN"/>
    <property type="match status" value="1"/>
</dbReference>
<keyword evidence="5 9" id="KW-0406">Ion transport</keyword>
<keyword evidence="6 9" id="KW-0472">Membrane</keyword>
<evidence type="ECO:0000256" key="2">
    <source>
        <dbReference type="ARBA" id="ARBA00022448"/>
    </source>
</evidence>
<dbReference type="CDD" id="cd03684">
    <property type="entry name" value="ClC_3_like"/>
    <property type="match status" value="1"/>
</dbReference>
<proteinExistence type="inferred from homology"/>
<evidence type="ECO:0000256" key="7">
    <source>
        <dbReference type="ARBA" id="ARBA00023214"/>
    </source>
</evidence>
<evidence type="ECO:0000256" key="5">
    <source>
        <dbReference type="ARBA" id="ARBA00023065"/>
    </source>
</evidence>
<evidence type="ECO:0000256" key="6">
    <source>
        <dbReference type="ARBA" id="ARBA00023136"/>
    </source>
</evidence>
<dbReference type="Gene3D" id="3.10.580.10">
    <property type="entry name" value="CBS-domain"/>
    <property type="match status" value="1"/>
</dbReference>
<feature type="transmembrane region" description="Helical" evidence="9">
    <location>
        <begin position="464"/>
        <end position="483"/>
    </location>
</feature>
<evidence type="ECO:0000259" key="10">
    <source>
        <dbReference type="PROSITE" id="PS51371"/>
    </source>
</evidence>
<sequence length="771" mass="85941">MSSFNKGVSNSDRFKDIPETANFNQFLTIDWLNEKNKLISDGSNRDYHNNELRNLRYQRFKRAMWSRCQTMITLTAIGVTIGCIAGFLQIFTETLVNWKTGHCTRNWLLNKSFCCSGFTNEGEHRNMGNPLNKREEFECVNDGVWTPWSSAPVPFLIFIGLSVAFAFLSTLMVNYIAPMATGSGISEIKVWVSGFKYRDDFLNVLTLIVKSIALPLAISSGLSVGKEGPSVHYATCCGYVITNWLMKDVLTYSKQSEYLTAASGAGVAVAFGSPIGGVLFSLEEIASSVEFSTSTLWKSFYVALCATSTLEYINPFRSGKIILFNVTYDRDWKVQEIPIFVILGVFGGLYGKYVSKWNITYVHFRKVCLSKWPIREVVFLALITALISYTNEFLKLDMTESMGILFHECQSNDKTSSFTHRLCQLDENTHMVSFLRILLSLFIATLVRAFLVIVSYGAKIPAGIFVPSMAVGATFGRAVSLLVERFISGPGVITGGTYAFLGAAATLCGITQLTLAVVVIMFELTGAFMYIIPTMIVVAITRLVMASSGVPGGISEQMIKVNGFPLVESEEGDEVMDDSVAEEIMCPDLITINEKMTLSSLESLIYSSETITVNGFPVVKEDYGMRTEKKCIGYVLRRDILTKLLMIESDSRGADRTILNFGGSDATFDTEVEGTRHMNFRDIVIPFPVSVKLGAPASLIFRMFKQLGCKVIIVENDGMLQGLITRKDIVRLQRTKKRELYGPPYVFNSCLDQKVWSVMRSVVNKFKRTED</sequence>
<feature type="transmembrane region" description="Helical" evidence="9">
    <location>
        <begin position="374"/>
        <end position="394"/>
    </location>
</feature>
<dbReference type="Pfam" id="PF00654">
    <property type="entry name" value="Voltage_CLC"/>
    <property type="match status" value="1"/>
</dbReference>
<dbReference type="PRINTS" id="PR00762">
    <property type="entry name" value="CLCHANNEL"/>
</dbReference>
<feature type="transmembrane region" description="Helical" evidence="9">
    <location>
        <begin position="230"/>
        <end position="246"/>
    </location>
</feature>
<name>A0A1Q3AF90_ZYGRO</name>
<dbReference type="SUPFAM" id="SSF81340">
    <property type="entry name" value="Clc chloride channel"/>
    <property type="match status" value="1"/>
</dbReference>
<evidence type="ECO:0000256" key="1">
    <source>
        <dbReference type="ARBA" id="ARBA00004141"/>
    </source>
</evidence>
<organism evidence="11 12">
    <name type="scientific">Zygosaccharomyces rouxii</name>
    <dbReference type="NCBI Taxonomy" id="4956"/>
    <lineage>
        <taxon>Eukaryota</taxon>
        <taxon>Fungi</taxon>
        <taxon>Dikarya</taxon>
        <taxon>Ascomycota</taxon>
        <taxon>Saccharomycotina</taxon>
        <taxon>Saccharomycetes</taxon>
        <taxon>Saccharomycetales</taxon>
        <taxon>Saccharomycetaceae</taxon>
        <taxon>Zygosaccharomyces</taxon>
    </lineage>
</organism>
<feature type="transmembrane region" description="Helical" evidence="9">
    <location>
        <begin position="527"/>
        <end position="545"/>
    </location>
</feature>
<evidence type="ECO:0000313" key="12">
    <source>
        <dbReference type="Proteomes" id="UP000187013"/>
    </source>
</evidence>
<dbReference type="GO" id="GO:0005886">
    <property type="term" value="C:plasma membrane"/>
    <property type="evidence" value="ECO:0007669"/>
    <property type="project" value="TreeGrafter"/>
</dbReference>
<evidence type="ECO:0000256" key="9">
    <source>
        <dbReference type="RuleBase" id="RU361221"/>
    </source>
</evidence>
<feature type="transmembrane region" description="Helical" evidence="9">
    <location>
        <begin position="155"/>
        <end position="180"/>
    </location>
</feature>
<keyword evidence="2 9" id="KW-0813">Transport</keyword>
<dbReference type="GO" id="GO:0005247">
    <property type="term" value="F:voltage-gated chloride channel activity"/>
    <property type="evidence" value="ECO:0007669"/>
    <property type="project" value="TreeGrafter"/>
</dbReference>
<feature type="transmembrane region" description="Helical" evidence="9">
    <location>
        <begin position="258"/>
        <end position="280"/>
    </location>
</feature>
<comment type="caution">
    <text evidence="11">The sequence shown here is derived from an EMBL/GenBank/DDBJ whole genome shotgun (WGS) entry which is preliminary data.</text>
</comment>
<keyword evidence="3 9" id="KW-0812">Transmembrane</keyword>
<dbReference type="EMBL" id="BDGX01000038">
    <property type="protein sequence ID" value="GAV54387.1"/>
    <property type="molecule type" value="Genomic_DNA"/>
</dbReference>
<dbReference type="OrthoDB" id="44789at2759"/>
<dbReference type="CDD" id="cd04591">
    <property type="entry name" value="CBS_pair_voltage-gated_CLC_euk_bac"/>
    <property type="match status" value="1"/>
</dbReference>
<keyword evidence="7 9" id="KW-0868">Chloride</keyword>
<dbReference type="InterPro" id="IPR046342">
    <property type="entry name" value="CBS_dom_sf"/>
</dbReference>
<evidence type="ECO:0000256" key="4">
    <source>
        <dbReference type="ARBA" id="ARBA00022989"/>
    </source>
</evidence>
<dbReference type="PROSITE" id="PS51371">
    <property type="entry name" value="CBS"/>
    <property type="match status" value="2"/>
</dbReference>
<dbReference type="InterPro" id="IPR014743">
    <property type="entry name" value="Cl-channel_core"/>
</dbReference>
<dbReference type="GO" id="GO:0006878">
    <property type="term" value="P:intracellular copper ion homeostasis"/>
    <property type="evidence" value="ECO:0007669"/>
    <property type="project" value="TreeGrafter"/>
</dbReference>
<keyword evidence="4 9" id="KW-1133">Transmembrane helix</keyword>
<dbReference type="GO" id="GO:0005769">
    <property type="term" value="C:early endosome"/>
    <property type="evidence" value="ECO:0007669"/>
    <property type="project" value="TreeGrafter"/>
</dbReference>
<dbReference type="AlphaFoldDB" id="A0A1Q3AF90"/>
<feature type="transmembrane region" description="Helical" evidence="9">
    <location>
        <begin position="71"/>
        <end position="91"/>
    </location>
</feature>
<dbReference type="Pfam" id="PF00571">
    <property type="entry name" value="CBS"/>
    <property type="match status" value="2"/>
</dbReference>
<gene>
    <name evidence="11" type="ORF">ZYGR_0AL01190</name>
</gene>
<reference evidence="11 12" key="1">
    <citation type="submission" date="2016-08" db="EMBL/GenBank/DDBJ databases">
        <title>Draft genome sequence of allopolyploid Zygosaccharomyces rouxii.</title>
        <authorList>
            <person name="Watanabe J."/>
            <person name="Uehara K."/>
            <person name="Mogi Y."/>
            <person name="Tsukioka Y."/>
        </authorList>
    </citation>
    <scope>NUCLEOTIDE SEQUENCE [LARGE SCALE GENOMIC DNA]</scope>
    <source>
        <strain evidence="11 12">NBRC 110957</strain>
    </source>
</reference>
<protein>
    <recommendedName>
        <fullName evidence="9">Chloride channel protein</fullName>
    </recommendedName>
</protein>
<dbReference type="GO" id="GO:0006879">
    <property type="term" value="P:intracellular iron ion homeostasis"/>
    <property type="evidence" value="ECO:0007669"/>
    <property type="project" value="TreeGrafter"/>
</dbReference>
<dbReference type="SUPFAM" id="SSF54631">
    <property type="entry name" value="CBS-domain pair"/>
    <property type="match status" value="1"/>
</dbReference>
<keyword evidence="8" id="KW-0129">CBS domain</keyword>
<feature type="domain" description="CBS" evidence="10">
    <location>
        <begin position="585"/>
        <end position="651"/>
    </location>
</feature>
<feature type="transmembrane region" description="Helical" evidence="9">
    <location>
        <begin position="201"/>
        <end position="218"/>
    </location>
</feature>
<accession>A0A1Q3AF90</accession>
<dbReference type="GO" id="GO:0005794">
    <property type="term" value="C:Golgi apparatus"/>
    <property type="evidence" value="ECO:0007669"/>
    <property type="project" value="TreeGrafter"/>
</dbReference>
<dbReference type="Proteomes" id="UP000187013">
    <property type="component" value="Unassembled WGS sequence"/>
</dbReference>
<feature type="transmembrane region" description="Helical" evidence="9">
    <location>
        <begin position="495"/>
        <end position="521"/>
    </location>
</feature>
<evidence type="ECO:0000256" key="8">
    <source>
        <dbReference type="PROSITE-ProRule" id="PRU00703"/>
    </source>
</evidence>
<comment type="similarity">
    <text evidence="9">Belongs to the chloride channel (TC 2.A.49) family.</text>
</comment>
<dbReference type="SMART" id="SM00116">
    <property type="entry name" value="CBS"/>
    <property type="match status" value="2"/>
</dbReference>
<evidence type="ECO:0000256" key="3">
    <source>
        <dbReference type="ARBA" id="ARBA00022692"/>
    </source>
</evidence>
<dbReference type="InterPro" id="IPR001807">
    <property type="entry name" value="ClC"/>
</dbReference>
<feature type="domain" description="CBS" evidence="10">
    <location>
        <begin position="684"/>
        <end position="740"/>
    </location>
</feature>
<evidence type="ECO:0000313" key="11">
    <source>
        <dbReference type="EMBL" id="GAV54387.1"/>
    </source>
</evidence>
<dbReference type="GO" id="GO:0005783">
    <property type="term" value="C:endoplasmic reticulum"/>
    <property type="evidence" value="ECO:0007669"/>
    <property type="project" value="TreeGrafter"/>
</dbReference>
<dbReference type="InterPro" id="IPR000644">
    <property type="entry name" value="CBS_dom"/>
</dbReference>
<feature type="transmembrane region" description="Helical" evidence="9">
    <location>
        <begin position="337"/>
        <end position="354"/>
    </location>
</feature>